<feature type="compositionally biased region" description="Low complexity" evidence="2">
    <location>
        <begin position="57"/>
        <end position="84"/>
    </location>
</feature>
<name>A0AAE1LDG1_9NEOP</name>
<dbReference type="GO" id="GO:0031409">
    <property type="term" value="F:pigment binding"/>
    <property type="evidence" value="ECO:0007669"/>
    <property type="project" value="InterPro"/>
</dbReference>
<keyword evidence="1" id="KW-1015">Disulfide bond</keyword>
<feature type="region of interest" description="Disordered" evidence="2">
    <location>
        <begin position="425"/>
        <end position="488"/>
    </location>
</feature>
<dbReference type="InterPro" id="IPR003057">
    <property type="entry name" value="Invtbrt_color"/>
</dbReference>
<dbReference type="Pfam" id="PF00061">
    <property type="entry name" value="Lipocalin"/>
    <property type="match status" value="1"/>
</dbReference>
<feature type="compositionally biased region" description="Pro residues" evidence="2">
    <location>
        <begin position="459"/>
        <end position="471"/>
    </location>
</feature>
<accession>A0AAE1LDG1</accession>
<dbReference type="Proteomes" id="UP001219518">
    <property type="component" value="Unassembled WGS sequence"/>
</dbReference>
<protein>
    <recommendedName>
        <fullName evidence="3">Lipocalin/cytosolic fatty-acid binding domain-containing protein</fullName>
    </recommendedName>
</protein>
<organism evidence="4 5">
    <name type="scientific">Frankliniella fusca</name>
    <dbReference type="NCBI Taxonomy" id="407009"/>
    <lineage>
        <taxon>Eukaryota</taxon>
        <taxon>Metazoa</taxon>
        <taxon>Ecdysozoa</taxon>
        <taxon>Arthropoda</taxon>
        <taxon>Hexapoda</taxon>
        <taxon>Insecta</taxon>
        <taxon>Pterygota</taxon>
        <taxon>Neoptera</taxon>
        <taxon>Paraneoptera</taxon>
        <taxon>Thysanoptera</taxon>
        <taxon>Terebrantia</taxon>
        <taxon>Thripoidea</taxon>
        <taxon>Thripidae</taxon>
        <taxon>Frankliniella</taxon>
    </lineage>
</organism>
<sequence>LSLSLSLSRARALSLAVVPPRSCHPHTPHCTAAQARHTPRPARSCDATTSHSPPCRPARWSSPSSLPSASSAPPRSSARVPTPATQQQFNPDRYLGLWYEMKTAAGGYEEGGKCGTASYAWNAGKTAVDVTNTNFVPAFAGNYTVKLIATPTDVNNGKFSVTFPPDSPRANTPPSMYWVLGTDYDTYSVVYSCSLDTSDPAALPSISIWVLARHPEKYNQDTKKTVDDLIKNNKLDNVQLQEVEHNCPATDCKPCQAVDIDVSKLAGRWWELQHSLYADNSDNKSCPYAEFSATDDGVSMGVNAIDYWLDGTVGKDLPKDLKCKWFDDNNKKKAEFNIMGGDANDRLCIIDTDYDNWAVLTVCVKQQKSSNIPPILSPDVTPTPGGGVFVLGRAHGLNADHQMKANKAVVTAGWSPAAMVPTPSTPCPASAFTPSPSPSGVRRAHPRAAAAPRRGRQRPPAPTLGRPPPRSAWPHLAPAGRGSGLARG</sequence>
<dbReference type="InterPro" id="IPR000566">
    <property type="entry name" value="Lipocln_cytosolic_FA-bd_dom"/>
</dbReference>
<gene>
    <name evidence="4" type="ORF">KUF71_005470</name>
</gene>
<comment type="caution">
    <text evidence="4">The sequence shown here is derived from an EMBL/GenBank/DDBJ whole genome shotgun (WGS) entry which is preliminary data.</text>
</comment>
<dbReference type="PANTHER" id="PTHR10612">
    <property type="entry name" value="APOLIPOPROTEIN D"/>
    <property type="match status" value="1"/>
</dbReference>
<evidence type="ECO:0000259" key="3">
    <source>
        <dbReference type="Pfam" id="PF00061"/>
    </source>
</evidence>
<dbReference type="InterPro" id="IPR012674">
    <property type="entry name" value="Calycin"/>
</dbReference>
<evidence type="ECO:0000256" key="2">
    <source>
        <dbReference type="SAM" id="MobiDB-lite"/>
    </source>
</evidence>
<evidence type="ECO:0000256" key="1">
    <source>
        <dbReference type="ARBA" id="ARBA00023157"/>
    </source>
</evidence>
<feature type="region of interest" description="Disordered" evidence="2">
    <location>
        <begin position="21"/>
        <end position="88"/>
    </location>
</feature>
<dbReference type="EMBL" id="JAHWGI010000383">
    <property type="protein sequence ID" value="KAK3914674.1"/>
    <property type="molecule type" value="Genomic_DNA"/>
</dbReference>
<dbReference type="AlphaFoldDB" id="A0AAE1LDG1"/>
<feature type="domain" description="Lipocalin/cytosolic fatty-acid binding" evidence="3">
    <location>
        <begin position="96"/>
        <end position="243"/>
    </location>
</feature>
<reference evidence="4" key="2">
    <citation type="journal article" date="2023" name="BMC Genomics">
        <title>Pest status, molecular evolution, and epigenetic factors derived from the genome assembly of Frankliniella fusca, a thysanopteran phytovirus vector.</title>
        <authorList>
            <person name="Catto M.A."/>
            <person name="Labadie P.E."/>
            <person name="Jacobson A.L."/>
            <person name="Kennedy G.G."/>
            <person name="Srinivasan R."/>
            <person name="Hunt B.G."/>
        </authorList>
    </citation>
    <scope>NUCLEOTIDE SEQUENCE</scope>
    <source>
        <strain evidence="4">PL_HMW_Pooled</strain>
    </source>
</reference>
<dbReference type="InterPro" id="IPR022272">
    <property type="entry name" value="Lipocalin_CS"/>
</dbReference>
<dbReference type="GO" id="GO:0000302">
    <property type="term" value="P:response to reactive oxygen species"/>
    <property type="evidence" value="ECO:0007669"/>
    <property type="project" value="TreeGrafter"/>
</dbReference>
<evidence type="ECO:0000313" key="5">
    <source>
        <dbReference type="Proteomes" id="UP001219518"/>
    </source>
</evidence>
<dbReference type="GO" id="GO:0005737">
    <property type="term" value="C:cytoplasm"/>
    <property type="evidence" value="ECO:0007669"/>
    <property type="project" value="TreeGrafter"/>
</dbReference>
<dbReference type="GO" id="GO:0006629">
    <property type="term" value="P:lipid metabolic process"/>
    <property type="evidence" value="ECO:0007669"/>
    <property type="project" value="TreeGrafter"/>
</dbReference>
<dbReference type="PRINTS" id="PR01273">
    <property type="entry name" value="INVTBRTCOLOR"/>
</dbReference>
<proteinExistence type="predicted"/>
<evidence type="ECO:0000313" key="4">
    <source>
        <dbReference type="EMBL" id="KAK3914674.1"/>
    </source>
</evidence>
<dbReference type="PANTHER" id="PTHR10612:SF34">
    <property type="entry name" value="APOLIPOPROTEIN D"/>
    <property type="match status" value="1"/>
</dbReference>
<feature type="non-terminal residue" evidence="4">
    <location>
        <position position="488"/>
    </location>
</feature>
<reference evidence="4" key="1">
    <citation type="submission" date="2021-07" db="EMBL/GenBank/DDBJ databases">
        <authorList>
            <person name="Catto M.A."/>
            <person name="Jacobson A."/>
            <person name="Kennedy G."/>
            <person name="Labadie P."/>
            <person name="Hunt B.G."/>
            <person name="Srinivasan R."/>
        </authorList>
    </citation>
    <scope>NUCLEOTIDE SEQUENCE</scope>
    <source>
        <strain evidence="4">PL_HMW_Pooled</strain>
        <tissue evidence="4">Head</tissue>
    </source>
</reference>
<keyword evidence="5" id="KW-1185">Reference proteome</keyword>
<dbReference type="PROSITE" id="PS00213">
    <property type="entry name" value="LIPOCALIN"/>
    <property type="match status" value="1"/>
</dbReference>
<dbReference type="SUPFAM" id="SSF50814">
    <property type="entry name" value="Lipocalins"/>
    <property type="match status" value="2"/>
</dbReference>
<dbReference type="Gene3D" id="2.40.128.20">
    <property type="match status" value="2"/>
</dbReference>